<dbReference type="Gene3D" id="3.50.50.60">
    <property type="entry name" value="FAD/NAD(P)-binding domain"/>
    <property type="match status" value="2"/>
</dbReference>
<dbReference type="InterPro" id="IPR036188">
    <property type="entry name" value="FAD/NAD-bd_sf"/>
</dbReference>
<dbReference type="InterPro" id="IPR020807">
    <property type="entry name" value="PKS_DH"/>
</dbReference>
<dbReference type="SMART" id="SM01294">
    <property type="entry name" value="PKS_PP_betabranch"/>
    <property type="match status" value="1"/>
</dbReference>
<dbReference type="FunFam" id="3.40.47.10:FF:000019">
    <property type="entry name" value="Polyketide synthase type I"/>
    <property type="match status" value="1"/>
</dbReference>
<reference evidence="17" key="1">
    <citation type="journal article" date="2016" name="Genome Announc.">
        <title>Draft genome sequence of Aspergillus niger strain An76.</title>
        <authorList>
            <person name="Gong W."/>
            <person name="Cheng Z."/>
            <person name="Zhang H."/>
            <person name="Liu L."/>
            <person name="Gao P."/>
            <person name="Wang L."/>
        </authorList>
    </citation>
    <scope>NUCLEOTIDE SEQUENCE [LARGE SCALE GENOMIC DNA]</scope>
    <source>
        <strain evidence="17">An76</strain>
    </source>
</reference>
<dbReference type="InterPro" id="IPR000873">
    <property type="entry name" value="AMP-dep_synth/lig_dom"/>
</dbReference>
<dbReference type="Gene3D" id="1.10.1200.10">
    <property type="entry name" value="ACP-like"/>
    <property type="match status" value="2"/>
</dbReference>
<dbReference type="Pfam" id="PF00501">
    <property type="entry name" value="AMP-binding"/>
    <property type="match status" value="1"/>
</dbReference>
<evidence type="ECO:0000256" key="3">
    <source>
        <dbReference type="ARBA" id="ARBA00022598"/>
    </source>
</evidence>
<dbReference type="VEuPathDB" id="FungiDB:M747DRAFT_361212"/>
<evidence type="ECO:0000256" key="10">
    <source>
        <dbReference type="ARBA" id="ARBA00029443"/>
    </source>
</evidence>
<feature type="region of interest" description="N-terminal hotdog fold" evidence="11">
    <location>
        <begin position="955"/>
        <end position="1085"/>
    </location>
</feature>
<dbReference type="Proteomes" id="UP000068243">
    <property type="component" value="Unassembled WGS sequence"/>
</dbReference>
<evidence type="ECO:0000256" key="6">
    <source>
        <dbReference type="ARBA" id="ARBA00022737"/>
    </source>
</evidence>
<dbReference type="VEuPathDB" id="FungiDB:ASPNIDRAFT2_1157669"/>
<dbReference type="PROSITE" id="PS00455">
    <property type="entry name" value="AMP_BINDING"/>
    <property type="match status" value="1"/>
</dbReference>
<name>A0A117E486_ASPNG</name>
<dbReference type="Pfam" id="PF16197">
    <property type="entry name" value="KAsynt_C_assoc"/>
    <property type="match status" value="1"/>
</dbReference>
<evidence type="ECO:0000313" key="17">
    <source>
        <dbReference type="Proteomes" id="UP000068243"/>
    </source>
</evidence>
<dbReference type="VEuPathDB" id="FungiDB:M747DRAFT_145582"/>
<keyword evidence="9" id="KW-0511">Multifunctional enzyme</keyword>
<dbReference type="GO" id="GO:0031177">
    <property type="term" value="F:phosphopantetheine binding"/>
    <property type="evidence" value="ECO:0007669"/>
    <property type="project" value="InterPro"/>
</dbReference>
<dbReference type="Gene3D" id="3.40.47.10">
    <property type="match status" value="1"/>
</dbReference>
<evidence type="ECO:0000256" key="4">
    <source>
        <dbReference type="ARBA" id="ARBA00022630"/>
    </source>
</evidence>
<dbReference type="InterPro" id="IPR020806">
    <property type="entry name" value="PKS_PP-bd"/>
</dbReference>
<dbReference type="Gene3D" id="3.30.559.30">
    <property type="entry name" value="Nonribosomal peptide synthetase, condensation domain"/>
    <property type="match status" value="1"/>
</dbReference>
<dbReference type="VEuPathDB" id="FungiDB:An02g08290"/>
<feature type="domain" description="PKS/mFAS DH" evidence="15">
    <location>
        <begin position="955"/>
        <end position="1255"/>
    </location>
</feature>
<dbReference type="Gene3D" id="3.30.559.10">
    <property type="entry name" value="Chloramphenicol acetyltransferase-like domain"/>
    <property type="match status" value="1"/>
</dbReference>
<dbReference type="InterPro" id="IPR014031">
    <property type="entry name" value="Ketoacyl_synth_C"/>
</dbReference>
<sequence>MVSGYVPPKEEPIAIVGSGCRIPGNATSPSKLWDVLRTPRELSKRVPSNRFNIDGFYHPDPEYPGTTNTKSAYWMEEDPRTFDASFFNITPLEAEAIDPQHRMLLEVTYEALESAGMSIQKMQGSSTSVYVGSVACDYGDIVMRDPVTLSQYTATGTHRSILSNRISYFYDWRGPSMTIDTACSSSLVAVHQAVRSLRSKESRVACAAGVNLILGPELFITESALHMLSPEGRCRMWDAGANGYARGEGIAVVLLKRLSDALADGDHIEAIIRESALNQDGRTKGITMPSAEAQAHLIQETYRRSGLDPTTSWGRCQYFEAHGTGTQVGDVREAEAIASAFFPSQTTETNDGEGSKLQVGSVKTIIGHTEGTSGLASLLKVALAVQHRVIPPNLHLETLNPDIAPYYSNLHVPTTAQPWPPVEFGQPLRASVNSFGFGGTNAHVIVEGYQPEIHAPANAGYAAQTGEQGCDLTTLPLVFSAHSQSALVAIVARFHHVVRTSKSVDLHRLAWTLACRRSSHPFRAVFTGSTRSDLLAAMDASLKKVVQDPSADLGIRLTTSARHPRILGIFTGQGAQWATMGKELILRCALFCESIEKLDEYLQLLPDGPDWSLKEELLKPQPTSRIAEGPISQPLSSAIQMALVDLLKALGVRFHTVIGHSSGELAAAYAAGYIRPQDAMRISYYRGVSTKFAGGRDGRRGTMLAAGLGAAEATVFINRPSLKGRIVIGTSNSPVSVTLSGDLEAVEEARAMLEAEGKFARILKVDNAYHSFHMQACAEPFLTSMVGAKIEILTPVEPCKWISSVYGPDRTPTPDELAGPYWRDNMLGSVLFCEGLERAIDGSAFDVALEIGPHPALKASVGQTFKGKTGNGHAIPYSGVLRRGEDDVASFSEALGFLWQHLGPEVVNFDRYAASLRREPPKVLKGLPSYPWNHETAFWRESRSSKLYLTRSTPHELLGSRCFSDSGDTTLRWRNVLTSKQLPWLECVRVQGTVTLPASIYYLMIIEAVIASPWGHQCRLVSLHDVRISHHVRLADAGEGADLTITVVLPSSNDDDKDSAAFYIISANDGIEVCKGSVTIGMPDDNQASPPCFAGQAYTRHVEKSQIYNWLEHGGLQYDGPFCGLLSATRCLDHSSTQFVDSFPESFTTLLATPSVLECAVQSALLAFAGPGDQDLWTAFLPKQIERITIHTPSLPSGRGTVLTAHAQVTDTLPADAERLSPSFTADVRIWNETGQPCIEIEGLTLASQGTPGQDRRLYVQETWDYDLQYGVAVPGEGMSYQQISGRVLWQFVHCRPQMHVLEICPGFASLMLVSSNRQILSSLASYTVADTESPWSRQTQIPGEYHIQQLELADQQLDPEEWQEHSFDIIVIQPTLYYPQHYDKLAGYLGSLVRTAGYVICPSAPTWQDNDHLLQAAWSERVQSAGFSPINSDAAVTVFQQGNRETSGLVAGGYQIGHETSYPQGQVMVVGGMQSKASGFVQELTAMLSGANVNVVHVPSFQDVDLLAVSNMAGLLVLEDVEAPIFTQPSEERLAIVKATLSQSPVTLWLTSGLCAGNPYHSASLGLGRTLQSQIPQLRLQFLDINTLDGMHTTITEIFCRLLASRSADQPGSFESELRLKNGKVLVPRLQPIQELNDRSETYRRPVQRSVDVAEQPIQLQSTGPGLAYEAIQICARKTDLSPHDLASTVRVCCATQFGIRMADHTDSFFHLAIGADLSTGTHFITLQDSIASIAKVPYPLTCPIQATGISYDRYLSLSVRCLVAQMLADRSYGDVTTIYDPKEMLGGLLQDLYTGTHQRLVCLTHGPTGFRRGAQWIHISPRAMVSEIRAATPRNTGYFVDLSCQAGLATSLPKSLPRRCHYLSAADLVCVNPEPTSSSKDHWSTFQSSLQSAVRHVESLAEDRCGSPITLIDVQDLLGRKASHCGDPFSIVNLDFKTPVVIHDRPIDPTDLLCSQGTYLLASMPHALEYSLCRWMVSIGARNFILLHQYGFPDASQVLSLTQGPRSFSGDYGWIEELLKSGVHIDVVEVPTLGCKHQVIKALYAVTEAQRPPIEGVFYGPALGDESVENQMAAINIIHEVFSNPTLAFFVALSSASRIAGSSSPSTEPTTVVNMYMAGLCRQRKAKGLPSSVLDLSPIVGIERPSDERDLGAISERDFHRSLTEAIHLARDFSDPLKVDLIVGLQPARNIEYLPARFGHLLTAARELGENNEKQDKVSPLQDVLSPEKSERQAIQGLCPVLTEYLAGLLRLSAKGIARDTVILDLGVDSLVAMDIRAWFSKEMQVDIPVLKILAGASVEDLCQYAVAELRSAPEQAPSSTVSSPNRGQPRGDILTPTTDDDEVDLVFPKSTIEPMSFGQTTIWLPYVSLENKTAYNCTTTYQLRGPLDIDRFELALHAVIRRNSSLRTAFFTDEASGEVFQRVEASSPFQLRQVAAAPFENAAAEIEAEKKLVADHEYNLERGDNFIATLLIHGGSPASVHTIIFGYHHIIMDGVSWQLYLQDLHQCYSAPDVDAVPPVGQYINFAAHQRRSLESPTTREHRQFWKQEFVNLPQPLPILPFAKRSTRKSLNRYDNIELIIDLPSDLVRRIKNFTTAERVTPFHFYLSVLQVLLHRLSETDDFCIGIVDANRTDAAFVDAIGFLIDMLPLRFQLSRDQSFSDLLTATRSKVYASMGHAGVPLDVILKDINAPSLSVCPPLFQAVLNYRLGVLGQKTIGDVALDWSTYEDANHPFDFILTVDENDGEGFLTLSVQEYLFDRTAGDSLLSTYIHLLETFVGHPGLEIGAGEIFSPRQIEASTALGKGPITSFGWADTLSLQIDSFVATQPQAMAIKDPSGILTYKGMSDRIDQIAHALLTAGARVGTHVGMLCNPSSDAICSLLAIMRIGAVYIPLDVRNSTERLMTIVSESQAGFIVCHLGTLDRLPELQLDANVQPVDITKIDKPAHPIPNASTADGRAFIMFTSGTTGKPKGVMLRHSSFLNHVAAASRAMNLHQSREVVLQQSAYGYDASLAQIFYALANGGSLVVSSNRIDMSDLAQLMYEENITFVLGAPSEYCVLFQYGREWLEKCSNWRIAMCGGEAFANHLRQSFQDLRNPLLQVFNAYGPSEISVASSFGVVPYDRESVQDDSPAAIGPAITNYAVYILDPETARLMPPGCSGEICVGGPSVSEGYLHNETLTAAKFIPDRISGLEEPGWGRLYRTGDQGRMLNDGSIVYQGRIAGDSQIKLRGIRIELEDVSASLLQSAHGVLSNAAVDSSGERESMFLIAFVVFIVGRTPANPARYLRNLLATLPLPLYMRPSVAIPLPGLPRNASGKLDRHALRAIPLPEDLFTDREDTPLTETEAKVKGIWTSILSEIGVRLQIRRESDFFSVGGNSLLLLKMQRQIKDTLHRDIPLAELFQNTSLESLAQRLDSMDTAEAAAVAHTGLDWAAETALSLSLKSVQSSYCNIPELREVVLTGSTGYLGHCLLQHLVASPHVSRVHCIAVRPAGEGLGRQAPAMKSDKVIIYTGDLSAPRLGLSEEGATQVFSTCHAIIHCGADVSFMKTYHSLRGPNVESTRELVHMALPRRVPFHYISTAGVVHLRTADSYDEESVAEFLPPVDGSDGYVASKWASEVYLEAAHHQLYLPVSIHRPSSIVGPGAPPLDIMNNVLAFSRKMRAVPHVPGWHGYLDMVEVDAVAKNILDTMLMSDWNHTPAVHYFHESGQTVVPVELVREYLQNSEGGDNEFETLPLDEWIARARGNGMNELVAGFLTLMHETGQGPSMPALKTSRVYRTAQPVRIPTCSDEQLAIPYQNDRMFRNAAALQALESPDDCQTFVDPLSTAIAWSLPPNMASPAVDYDVLIVGAGISGITAAYRLQTELPDLTFTILEGRATLGGTWDFFRYPGIRSDSDLFTFCFPWHAWDQAYPIAEGATILQYIQQAASKHGIDRRIKFQHRVTRASWSSSDQVWHLTVESPEDTSIYRSRFLILGTGFYNYSQALKTEIPGLQQFQGTVVHPQFWPEGLDYRDQKIVVIGSGATAITMIPKLAEKAAHTTMLQRSPTYIVSMPNRQIPSVSSWLARWLPRPRFYWVQRFLSLVYTRLFILFCERWPHLARAYLRSHVRRQLPPAVAYDPHFAPLYAPMEQRLCVSPDADFFRSLHTGHVGVVTDTIETCTATGIQLRSGQHLDADLIITATGLQMQFAGGALLDIDGVPVDLSSKFIWNGMMLQDVPNAVVVNGYTNASWTLGADATMIAICRLIQLLHARGHTVAVPRVDPQGPPLTPRPTFALTSTYIHAAARFMPRVAAEKPWQRRDNYFTDLCFAKYGDLEQGLEFIPGSGFSRATTGGGEKPKEVKRD</sequence>
<dbReference type="PANTHER" id="PTHR43775">
    <property type="entry name" value="FATTY ACID SYNTHASE"/>
    <property type="match status" value="1"/>
</dbReference>
<dbReference type="InterPro" id="IPR006162">
    <property type="entry name" value="Ppantetheine_attach_site"/>
</dbReference>
<dbReference type="VEuPathDB" id="FungiDB:An03g06700"/>
<evidence type="ECO:0000256" key="11">
    <source>
        <dbReference type="PROSITE-ProRule" id="PRU01363"/>
    </source>
</evidence>
<dbReference type="InterPro" id="IPR057326">
    <property type="entry name" value="KR_dom"/>
</dbReference>
<dbReference type="GO" id="GO:0050661">
    <property type="term" value="F:NADP binding"/>
    <property type="evidence" value="ECO:0007669"/>
    <property type="project" value="InterPro"/>
</dbReference>
<dbReference type="VEuPathDB" id="FungiDB:ATCC64974_43030"/>
<dbReference type="PROSITE" id="PS00012">
    <property type="entry name" value="PHOSPHOPANTETHEINE"/>
    <property type="match status" value="1"/>
</dbReference>
<dbReference type="Pfam" id="PF00698">
    <property type="entry name" value="Acyl_transf_1"/>
    <property type="match status" value="1"/>
</dbReference>
<feature type="domain" description="Carrier" evidence="13">
    <location>
        <begin position="3345"/>
        <end position="3421"/>
    </location>
</feature>
<dbReference type="CDD" id="cd00833">
    <property type="entry name" value="PKS"/>
    <property type="match status" value="1"/>
</dbReference>
<dbReference type="InterPro" id="IPR049551">
    <property type="entry name" value="PKS_DH_C"/>
</dbReference>
<dbReference type="Pfam" id="PF00109">
    <property type="entry name" value="ketoacyl-synt"/>
    <property type="match status" value="1"/>
</dbReference>
<keyword evidence="4" id="KW-0285">Flavoprotein</keyword>
<dbReference type="InterPro" id="IPR016036">
    <property type="entry name" value="Malonyl_transacylase_ACP-bd"/>
</dbReference>
<feature type="domain" description="Ketosynthase family 3 (KS3)" evidence="14">
    <location>
        <begin position="10"/>
        <end position="448"/>
    </location>
</feature>
<evidence type="ECO:0000259" key="15">
    <source>
        <dbReference type="PROSITE" id="PS52019"/>
    </source>
</evidence>
<evidence type="ECO:0000256" key="9">
    <source>
        <dbReference type="ARBA" id="ARBA00023268"/>
    </source>
</evidence>
<dbReference type="SUPFAM" id="SSF53901">
    <property type="entry name" value="Thiolase-like"/>
    <property type="match status" value="1"/>
</dbReference>
<dbReference type="SUPFAM" id="SSF55048">
    <property type="entry name" value="Probable ACP-binding domain of malonyl-CoA ACP transacylase"/>
    <property type="match status" value="1"/>
</dbReference>
<dbReference type="InterPro" id="IPR013968">
    <property type="entry name" value="PKS_KR"/>
</dbReference>
<keyword evidence="7" id="KW-0274">FAD</keyword>
<keyword evidence="8" id="KW-0560">Oxidoreductase</keyword>
<dbReference type="GO" id="GO:0044550">
    <property type="term" value="P:secondary metabolite biosynthetic process"/>
    <property type="evidence" value="ECO:0007669"/>
    <property type="project" value="UniProtKB-ARBA"/>
</dbReference>
<keyword evidence="2" id="KW-0597">Phosphoprotein</keyword>
<dbReference type="GO" id="GO:0016874">
    <property type="term" value="F:ligase activity"/>
    <property type="evidence" value="ECO:0007669"/>
    <property type="project" value="UniProtKB-KW"/>
</dbReference>
<dbReference type="InterPro" id="IPR045851">
    <property type="entry name" value="AMP-bd_C_sf"/>
</dbReference>
<dbReference type="Gene3D" id="3.30.300.30">
    <property type="match status" value="1"/>
</dbReference>
<dbReference type="InterPro" id="IPR032821">
    <property type="entry name" value="PKS_assoc"/>
</dbReference>
<evidence type="ECO:0000256" key="1">
    <source>
        <dbReference type="ARBA" id="ARBA00022450"/>
    </source>
</evidence>
<dbReference type="Pfam" id="PF00550">
    <property type="entry name" value="PP-binding"/>
    <property type="match status" value="2"/>
</dbReference>
<dbReference type="Gene3D" id="3.10.129.110">
    <property type="entry name" value="Polyketide synthase dehydratase"/>
    <property type="match status" value="1"/>
</dbReference>
<dbReference type="Gene3D" id="3.40.50.720">
    <property type="entry name" value="NAD(P)-binding Rossmann-like Domain"/>
    <property type="match status" value="3"/>
</dbReference>
<dbReference type="VEuPathDB" id="FungiDB:ATCC64974_43040"/>
<evidence type="ECO:0000259" key="14">
    <source>
        <dbReference type="PROSITE" id="PS52004"/>
    </source>
</evidence>
<dbReference type="OMA" id="TDYEPRW"/>
<evidence type="ECO:0000259" key="13">
    <source>
        <dbReference type="PROSITE" id="PS50075"/>
    </source>
</evidence>
<dbReference type="CDD" id="cd19532">
    <property type="entry name" value="C_PKS-NRPS"/>
    <property type="match status" value="1"/>
</dbReference>
<evidence type="ECO:0000256" key="2">
    <source>
        <dbReference type="ARBA" id="ARBA00022553"/>
    </source>
</evidence>
<evidence type="ECO:0000313" key="16">
    <source>
        <dbReference type="EMBL" id="GAQ46357.1"/>
    </source>
</evidence>
<keyword evidence="6" id="KW-0677">Repeat</keyword>
<dbReference type="InterPro" id="IPR016039">
    <property type="entry name" value="Thiolase-like"/>
</dbReference>
<dbReference type="SUPFAM" id="SSF51905">
    <property type="entry name" value="FAD/NAD(P)-binding domain"/>
    <property type="match status" value="1"/>
</dbReference>
<comment type="caution">
    <text evidence="16">The sequence shown here is derived from an EMBL/GenBank/DDBJ whole genome shotgun (WGS) entry which is preliminary data.</text>
</comment>
<dbReference type="InterPro" id="IPR001242">
    <property type="entry name" value="Condensation_dom"/>
</dbReference>
<dbReference type="PANTHER" id="PTHR43775:SF20">
    <property type="entry name" value="HYBRID PKS-NRPS SYNTHETASE APDA"/>
    <property type="match status" value="1"/>
</dbReference>
<dbReference type="Pfam" id="PF21089">
    <property type="entry name" value="PKS_DH_N"/>
    <property type="match status" value="1"/>
</dbReference>
<dbReference type="PROSITE" id="PS50075">
    <property type="entry name" value="CARRIER"/>
    <property type="match status" value="2"/>
</dbReference>
<feature type="compositionally biased region" description="Polar residues" evidence="12">
    <location>
        <begin position="2319"/>
        <end position="2329"/>
    </location>
</feature>
<evidence type="ECO:0000256" key="7">
    <source>
        <dbReference type="ARBA" id="ARBA00022827"/>
    </source>
</evidence>
<dbReference type="SMART" id="SM00823">
    <property type="entry name" value="PKS_PP"/>
    <property type="match status" value="2"/>
</dbReference>
<dbReference type="InterPro" id="IPR013120">
    <property type="entry name" value="FAR_NAD-bd"/>
</dbReference>
<dbReference type="GO" id="GO:0004312">
    <property type="term" value="F:fatty acid synthase activity"/>
    <property type="evidence" value="ECO:0007669"/>
    <property type="project" value="TreeGrafter"/>
</dbReference>
<feature type="domain" description="Carrier" evidence="13">
    <location>
        <begin position="2235"/>
        <end position="2312"/>
    </location>
</feature>
<dbReference type="GO" id="GO:0004315">
    <property type="term" value="F:3-oxoacyl-[acyl-carrier-protein] synthase activity"/>
    <property type="evidence" value="ECO:0007669"/>
    <property type="project" value="InterPro"/>
</dbReference>
<dbReference type="InterPro" id="IPR050091">
    <property type="entry name" value="PKS_NRPS_Biosynth_Enz"/>
</dbReference>
<dbReference type="InterPro" id="IPR049900">
    <property type="entry name" value="PKS_mFAS_DH"/>
</dbReference>
<dbReference type="InterPro" id="IPR042104">
    <property type="entry name" value="PKS_dehydratase_sf"/>
</dbReference>
<dbReference type="OrthoDB" id="329835at2759"/>
<evidence type="ECO:0000256" key="5">
    <source>
        <dbReference type="ARBA" id="ARBA00022679"/>
    </source>
</evidence>
<dbReference type="InterPro" id="IPR016035">
    <property type="entry name" value="Acyl_Trfase/lysoPLipase"/>
</dbReference>
<comment type="similarity">
    <text evidence="10">In the C-terminal section; belongs to the NRP synthetase family.</text>
</comment>
<dbReference type="GO" id="GO:0050660">
    <property type="term" value="F:flavin adenine dinucleotide binding"/>
    <property type="evidence" value="ECO:0007669"/>
    <property type="project" value="InterPro"/>
</dbReference>
<dbReference type="PROSITE" id="PS52019">
    <property type="entry name" value="PKS_MFAS_DH"/>
    <property type="match status" value="1"/>
</dbReference>
<evidence type="ECO:0008006" key="18">
    <source>
        <dbReference type="Google" id="ProtNLM"/>
    </source>
</evidence>
<dbReference type="InterPro" id="IPR023213">
    <property type="entry name" value="CAT-like_dom_sf"/>
</dbReference>
<protein>
    <recommendedName>
        <fullName evidence="18">Carrier domain-containing protein</fullName>
    </recommendedName>
</protein>
<keyword evidence="3" id="KW-0436">Ligase</keyword>
<dbReference type="InterPro" id="IPR049552">
    <property type="entry name" value="PKS_DH_N"/>
</dbReference>
<dbReference type="PROSITE" id="PS52004">
    <property type="entry name" value="KS3_2"/>
    <property type="match status" value="1"/>
</dbReference>
<dbReference type="InterPro" id="IPR036736">
    <property type="entry name" value="ACP-like_sf"/>
</dbReference>
<accession>A0A117E486</accession>
<keyword evidence="1" id="KW-0596">Phosphopantetheine</keyword>
<dbReference type="Pfam" id="PF07993">
    <property type="entry name" value="NAD_binding_4"/>
    <property type="match status" value="1"/>
</dbReference>
<dbReference type="InterPro" id="IPR009081">
    <property type="entry name" value="PP-bd_ACP"/>
</dbReference>
<dbReference type="SUPFAM" id="SSF47336">
    <property type="entry name" value="ACP-like"/>
    <property type="match status" value="2"/>
</dbReference>
<dbReference type="PROSITE" id="PS00606">
    <property type="entry name" value="KS3_1"/>
    <property type="match status" value="1"/>
</dbReference>
<dbReference type="InterPro" id="IPR036291">
    <property type="entry name" value="NAD(P)-bd_dom_sf"/>
</dbReference>
<dbReference type="Pfam" id="PF08659">
    <property type="entry name" value="KR"/>
    <property type="match status" value="1"/>
</dbReference>
<evidence type="ECO:0000256" key="8">
    <source>
        <dbReference type="ARBA" id="ARBA00023002"/>
    </source>
</evidence>
<dbReference type="VEuPathDB" id="FungiDB:ASPNIDRAFT2_1087173"/>
<keyword evidence="5" id="KW-0808">Transferase</keyword>
<feature type="region of interest" description="Disordered" evidence="12">
    <location>
        <begin position="2316"/>
        <end position="2340"/>
    </location>
</feature>
<gene>
    <name evidence="16" type="ORF">ABL_09018</name>
</gene>
<dbReference type="InterPro" id="IPR020841">
    <property type="entry name" value="PKS_Beta-ketoAc_synthase_dom"/>
</dbReference>
<dbReference type="Pfam" id="PF00743">
    <property type="entry name" value="FMO-like"/>
    <property type="match status" value="1"/>
</dbReference>
<dbReference type="GO" id="GO:0006633">
    <property type="term" value="P:fatty acid biosynthetic process"/>
    <property type="evidence" value="ECO:0007669"/>
    <property type="project" value="InterPro"/>
</dbReference>
<dbReference type="SMART" id="SM00825">
    <property type="entry name" value="PKS_KS"/>
    <property type="match status" value="1"/>
</dbReference>
<dbReference type="EMBL" id="BCMY01000020">
    <property type="protein sequence ID" value="GAQ46357.1"/>
    <property type="molecule type" value="Genomic_DNA"/>
</dbReference>
<dbReference type="InterPro" id="IPR014043">
    <property type="entry name" value="Acyl_transferase_dom"/>
</dbReference>
<dbReference type="Pfam" id="PF14765">
    <property type="entry name" value="PS-DH"/>
    <property type="match status" value="1"/>
</dbReference>
<dbReference type="Gene3D" id="3.30.70.3290">
    <property type="match status" value="1"/>
</dbReference>
<dbReference type="VEuPathDB" id="FungiDB:An11g06460"/>
<dbReference type="Pfam" id="PF00668">
    <property type="entry name" value="Condensation"/>
    <property type="match status" value="1"/>
</dbReference>
<dbReference type="InterPro" id="IPR020845">
    <property type="entry name" value="AMP-binding_CS"/>
</dbReference>
<organism evidence="16 17">
    <name type="scientific">Aspergillus niger</name>
    <dbReference type="NCBI Taxonomy" id="5061"/>
    <lineage>
        <taxon>Eukaryota</taxon>
        <taxon>Fungi</taxon>
        <taxon>Dikarya</taxon>
        <taxon>Ascomycota</taxon>
        <taxon>Pezizomycotina</taxon>
        <taxon>Eurotiomycetes</taxon>
        <taxon>Eurotiomycetidae</taxon>
        <taxon>Eurotiales</taxon>
        <taxon>Aspergillaceae</taxon>
        <taxon>Aspergillus</taxon>
        <taxon>Aspergillus subgen. Circumdati</taxon>
    </lineage>
</organism>
<dbReference type="GO" id="GO:0004499">
    <property type="term" value="F:N,N-dimethylaniline monooxygenase activity"/>
    <property type="evidence" value="ECO:0007669"/>
    <property type="project" value="InterPro"/>
</dbReference>
<dbReference type="SUPFAM" id="SSF56801">
    <property type="entry name" value="Acetyl-CoA synthetase-like"/>
    <property type="match status" value="1"/>
</dbReference>
<dbReference type="SUPFAM" id="SSF51735">
    <property type="entry name" value="NAD(P)-binding Rossmann-fold domains"/>
    <property type="match status" value="2"/>
</dbReference>
<dbReference type="InterPro" id="IPR020946">
    <property type="entry name" value="Flavin_mOase-like"/>
</dbReference>
<proteinExistence type="inferred from homology"/>
<dbReference type="InterPro" id="IPR042099">
    <property type="entry name" value="ANL_N_sf"/>
</dbReference>
<dbReference type="SMART" id="SM00827">
    <property type="entry name" value="PKS_AT"/>
    <property type="match status" value="1"/>
</dbReference>
<dbReference type="Gene3D" id="3.40.366.10">
    <property type="entry name" value="Malonyl-Coenzyme A Acyl Carrier Protein, domain 2"/>
    <property type="match status" value="1"/>
</dbReference>
<dbReference type="SMART" id="SM00822">
    <property type="entry name" value="PKS_KR"/>
    <property type="match status" value="1"/>
</dbReference>
<feature type="region of interest" description="C-terminal hotdog fold" evidence="11">
    <location>
        <begin position="1099"/>
        <end position="1255"/>
    </location>
</feature>
<dbReference type="CDD" id="cd05930">
    <property type="entry name" value="A_NRPS"/>
    <property type="match status" value="1"/>
</dbReference>
<dbReference type="SUPFAM" id="SSF52777">
    <property type="entry name" value="CoA-dependent acyltransferases"/>
    <property type="match status" value="2"/>
</dbReference>
<comment type="caution">
    <text evidence="11">Lacks conserved residue(s) required for the propagation of feature annotation.</text>
</comment>
<dbReference type="InterPro" id="IPR018201">
    <property type="entry name" value="Ketoacyl_synth_AS"/>
</dbReference>
<dbReference type="Gene3D" id="3.40.50.12780">
    <property type="entry name" value="N-terminal domain of ligase-like"/>
    <property type="match status" value="1"/>
</dbReference>
<dbReference type="Pfam" id="PF02801">
    <property type="entry name" value="Ketoacyl-synt_C"/>
    <property type="match status" value="1"/>
</dbReference>
<evidence type="ECO:0000256" key="12">
    <source>
        <dbReference type="SAM" id="MobiDB-lite"/>
    </source>
</evidence>
<dbReference type="SMART" id="SM00826">
    <property type="entry name" value="PKS_DH"/>
    <property type="match status" value="1"/>
</dbReference>
<dbReference type="InterPro" id="IPR014030">
    <property type="entry name" value="Ketoacyl_synth_N"/>
</dbReference>
<dbReference type="SUPFAM" id="SSF52151">
    <property type="entry name" value="FabD/lysophospholipase-like"/>
    <property type="match status" value="1"/>
</dbReference>
<dbReference type="InterPro" id="IPR001227">
    <property type="entry name" value="Ac_transferase_dom_sf"/>
</dbReference>